<dbReference type="Pfam" id="PF00083">
    <property type="entry name" value="Sugar_tr"/>
    <property type="match status" value="1"/>
</dbReference>
<reference evidence="10 11" key="2">
    <citation type="journal article" date="2013" name="PLoS Genet.">
        <title>Comparative genome structure, secondary metabolite, and effector coding capacity across Cochliobolus pathogens.</title>
        <authorList>
            <person name="Condon B.J."/>
            <person name="Leng Y."/>
            <person name="Wu D."/>
            <person name="Bushley K.E."/>
            <person name="Ohm R.A."/>
            <person name="Otillar R."/>
            <person name="Martin J."/>
            <person name="Schackwitz W."/>
            <person name="Grimwood J."/>
            <person name="MohdZainudin N."/>
            <person name="Xue C."/>
            <person name="Wang R."/>
            <person name="Manning V.A."/>
            <person name="Dhillon B."/>
            <person name="Tu Z.J."/>
            <person name="Steffenson B.J."/>
            <person name="Salamov A."/>
            <person name="Sun H."/>
            <person name="Lowry S."/>
            <person name="LaButti K."/>
            <person name="Han J."/>
            <person name="Copeland A."/>
            <person name="Lindquist E."/>
            <person name="Barry K."/>
            <person name="Schmutz J."/>
            <person name="Baker S.E."/>
            <person name="Ciuffetti L.M."/>
            <person name="Grigoriev I.V."/>
            <person name="Zhong S."/>
            <person name="Turgeon B.G."/>
        </authorList>
    </citation>
    <scope>NUCLEOTIDE SEQUENCE [LARGE SCALE GENOMIC DNA]</scope>
    <source>
        <strain evidence="11">28A</strain>
    </source>
</reference>
<dbReference type="InterPro" id="IPR005828">
    <property type="entry name" value="MFS_sugar_transport-like"/>
</dbReference>
<keyword evidence="3 7" id="KW-0813">Transport</keyword>
<comment type="subcellular location">
    <subcellularLocation>
        <location evidence="1">Membrane</location>
        <topology evidence="1">Multi-pass membrane protein</topology>
    </subcellularLocation>
</comment>
<dbReference type="GO" id="GO:0005351">
    <property type="term" value="F:carbohydrate:proton symporter activity"/>
    <property type="evidence" value="ECO:0007669"/>
    <property type="project" value="TreeGrafter"/>
</dbReference>
<organism evidence="10 11">
    <name type="scientific">Exserohilum turcicum (strain 28A)</name>
    <name type="common">Northern leaf blight fungus</name>
    <name type="synonym">Setosphaeria turcica</name>
    <dbReference type="NCBI Taxonomy" id="671987"/>
    <lineage>
        <taxon>Eukaryota</taxon>
        <taxon>Fungi</taxon>
        <taxon>Dikarya</taxon>
        <taxon>Ascomycota</taxon>
        <taxon>Pezizomycotina</taxon>
        <taxon>Dothideomycetes</taxon>
        <taxon>Pleosporomycetidae</taxon>
        <taxon>Pleosporales</taxon>
        <taxon>Pleosporineae</taxon>
        <taxon>Pleosporaceae</taxon>
        <taxon>Exserohilum</taxon>
    </lineage>
</organism>
<dbReference type="RefSeq" id="XP_008030478.1">
    <property type="nucleotide sequence ID" value="XM_008032287.1"/>
</dbReference>
<dbReference type="Proteomes" id="UP000016935">
    <property type="component" value="Unassembled WGS sequence"/>
</dbReference>
<dbReference type="FunFam" id="1.20.1250.20:FF:000134">
    <property type="entry name" value="MFS sugar transporter protein"/>
    <property type="match status" value="1"/>
</dbReference>
<keyword evidence="5 8" id="KW-1133">Transmembrane helix</keyword>
<gene>
    <name evidence="10" type="ORF">SETTUDRAFT_165644</name>
</gene>
<dbReference type="Gene3D" id="1.20.1250.20">
    <property type="entry name" value="MFS general substrate transporter like domains"/>
    <property type="match status" value="1"/>
</dbReference>
<dbReference type="OrthoDB" id="6612291at2759"/>
<feature type="transmembrane region" description="Helical" evidence="8">
    <location>
        <begin position="105"/>
        <end position="130"/>
    </location>
</feature>
<keyword evidence="11" id="KW-1185">Reference proteome</keyword>
<dbReference type="InterPro" id="IPR005829">
    <property type="entry name" value="Sugar_transporter_CS"/>
</dbReference>
<name>R0K1B2_EXST2</name>
<evidence type="ECO:0000313" key="11">
    <source>
        <dbReference type="Proteomes" id="UP000016935"/>
    </source>
</evidence>
<dbReference type="EMBL" id="KB908855">
    <property type="protein sequence ID" value="EOA82197.1"/>
    <property type="molecule type" value="Genomic_DNA"/>
</dbReference>
<dbReference type="SUPFAM" id="SSF103473">
    <property type="entry name" value="MFS general substrate transporter"/>
    <property type="match status" value="1"/>
</dbReference>
<evidence type="ECO:0000256" key="1">
    <source>
        <dbReference type="ARBA" id="ARBA00004141"/>
    </source>
</evidence>
<dbReference type="HOGENOM" id="CLU_001265_30_13_1"/>
<evidence type="ECO:0000313" key="10">
    <source>
        <dbReference type="EMBL" id="EOA82197.1"/>
    </source>
</evidence>
<keyword evidence="6 8" id="KW-0472">Membrane</keyword>
<dbReference type="GeneID" id="19399538"/>
<evidence type="ECO:0000256" key="3">
    <source>
        <dbReference type="ARBA" id="ARBA00022448"/>
    </source>
</evidence>
<evidence type="ECO:0000256" key="4">
    <source>
        <dbReference type="ARBA" id="ARBA00022692"/>
    </source>
</evidence>
<dbReference type="PANTHER" id="PTHR48022">
    <property type="entry name" value="PLASTIDIC GLUCOSE TRANSPORTER 4"/>
    <property type="match status" value="1"/>
</dbReference>
<feature type="transmembrane region" description="Helical" evidence="8">
    <location>
        <begin position="81"/>
        <end position="99"/>
    </location>
</feature>
<accession>R0K1B2</accession>
<proteinExistence type="inferred from homology"/>
<evidence type="ECO:0000256" key="5">
    <source>
        <dbReference type="ARBA" id="ARBA00022989"/>
    </source>
</evidence>
<evidence type="ECO:0000256" key="2">
    <source>
        <dbReference type="ARBA" id="ARBA00010992"/>
    </source>
</evidence>
<reference evidence="10 11" key="1">
    <citation type="journal article" date="2012" name="PLoS Pathog.">
        <title>Diverse lifestyles and strategies of plant pathogenesis encoded in the genomes of eighteen Dothideomycetes fungi.</title>
        <authorList>
            <person name="Ohm R.A."/>
            <person name="Feau N."/>
            <person name="Henrissat B."/>
            <person name="Schoch C.L."/>
            <person name="Horwitz B.A."/>
            <person name="Barry K.W."/>
            <person name="Condon B.J."/>
            <person name="Copeland A.C."/>
            <person name="Dhillon B."/>
            <person name="Glaser F."/>
            <person name="Hesse C.N."/>
            <person name="Kosti I."/>
            <person name="LaButti K."/>
            <person name="Lindquist E.A."/>
            <person name="Lucas S."/>
            <person name="Salamov A.A."/>
            <person name="Bradshaw R.E."/>
            <person name="Ciuffetti L."/>
            <person name="Hamelin R.C."/>
            <person name="Kema G.H.J."/>
            <person name="Lawrence C."/>
            <person name="Scott J.A."/>
            <person name="Spatafora J.W."/>
            <person name="Turgeon B.G."/>
            <person name="de Wit P.J.G.M."/>
            <person name="Zhong S."/>
            <person name="Goodwin S.B."/>
            <person name="Grigoriev I.V."/>
        </authorList>
    </citation>
    <scope>NUCLEOTIDE SEQUENCE [LARGE SCALE GENOMIC DNA]</scope>
    <source>
        <strain evidence="11">28A</strain>
    </source>
</reference>
<dbReference type="InterPro" id="IPR036259">
    <property type="entry name" value="MFS_trans_sf"/>
</dbReference>
<evidence type="ECO:0000256" key="6">
    <source>
        <dbReference type="ARBA" id="ARBA00023136"/>
    </source>
</evidence>
<dbReference type="PRINTS" id="PR00171">
    <property type="entry name" value="SUGRTRNSPORT"/>
</dbReference>
<feature type="transmembrane region" description="Helical" evidence="8">
    <location>
        <begin position="174"/>
        <end position="197"/>
    </location>
</feature>
<feature type="transmembrane region" description="Helical" evidence="8">
    <location>
        <begin position="142"/>
        <end position="162"/>
    </location>
</feature>
<feature type="transmembrane region" description="Helical" evidence="8">
    <location>
        <begin position="263"/>
        <end position="281"/>
    </location>
</feature>
<dbReference type="InterPro" id="IPR020846">
    <property type="entry name" value="MFS_dom"/>
</dbReference>
<feature type="transmembrane region" description="Helical" evidence="8">
    <location>
        <begin position="301"/>
        <end position="321"/>
    </location>
</feature>
<dbReference type="InterPro" id="IPR050360">
    <property type="entry name" value="MFS_Sugar_Transporters"/>
</dbReference>
<feature type="transmembrane region" description="Helical" evidence="8">
    <location>
        <begin position="431"/>
        <end position="451"/>
    </location>
</feature>
<dbReference type="PANTHER" id="PTHR48022:SF46">
    <property type="entry name" value="SUGAR TRANSPORTER, PUTATIVE (AFU_ORTHOLOGUE AFUA_1G11830)-RELATED"/>
    <property type="match status" value="1"/>
</dbReference>
<evidence type="ECO:0000256" key="7">
    <source>
        <dbReference type="RuleBase" id="RU003346"/>
    </source>
</evidence>
<dbReference type="NCBIfam" id="TIGR00879">
    <property type="entry name" value="SP"/>
    <property type="match status" value="1"/>
</dbReference>
<feature type="domain" description="Major facilitator superfamily (MFS) profile" evidence="9">
    <location>
        <begin position="12"/>
        <end position="455"/>
    </location>
</feature>
<dbReference type="PROSITE" id="PS51257">
    <property type="entry name" value="PROKAR_LIPOPROTEIN"/>
    <property type="match status" value="1"/>
</dbReference>
<sequence length="506" mass="56078">MVSSTRVYNWYISLVAASCMVLYGYDASVFNALQNSKHWVAYFNNPGPNIIGAINTSYTVGAVAAGFFMGGPLADFAGRRMGMAAGALCVIVATLMQTFAPRGQIGVFIAGRVLIGIGQGLALTAGSIYIGELCPSEIRGKIMSFWQMFYSVGSFIAYWISFGTSKNPKKLGEWDWKIVVIFQMLVPIIILSQVFFIPESPRWYVQKNRNYEQARQSLRRVRDSEEAVEEEITTIREAIEFEAEAISSGYSVLWKDKSIRKRMYIAMIVNGGQQITGQGTLNTYSSIIYKKVFTSADTISLINALNATFSILFTLNATWTVDRFGRKFLFIVGGIGMGLCMLIAATVETQTPTLPNGAKSQSVGISILFLMFLFAFFYKPSWGATVWIFTAEIFSMNVRAQAVGMCSQTQNVVNSIVQQFFPIFLKNEGFYAFYMFAAINVLLAIFTWFFVPETKQVSLEEMDAVFGGKNHVVEGAAIESKDPARQESVVVVGEKGGAAMERVERV</sequence>
<comment type="similarity">
    <text evidence="2 7">Belongs to the major facilitator superfamily. Sugar transporter (TC 2.A.1.1) family.</text>
</comment>
<dbReference type="GO" id="GO:0016020">
    <property type="term" value="C:membrane"/>
    <property type="evidence" value="ECO:0007669"/>
    <property type="project" value="UniProtKB-SubCell"/>
</dbReference>
<feature type="transmembrane region" description="Helical" evidence="8">
    <location>
        <begin position="328"/>
        <end position="347"/>
    </location>
</feature>
<protein>
    <recommendedName>
        <fullName evidence="9">Major facilitator superfamily (MFS) profile domain-containing protein</fullName>
    </recommendedName>
</protein>
<feature type="transmembrane region" description="Helical" evidence="8">
    <location>
        <begin position="367"/>
        <end position="389"/>
    </location>
</feature>
<keyword evidence="4 8" id="KW-0812">Transmembrane</keyword>
<dbReference type="AlphaFoldDB" id="R0K1B2"/>
<dbReference type="InterPro" id="IPR003663">
    <property type="entry name" value="Sugar/inositol_transpt"/>
</dbReference>
<evidence type="ECO:0000259" key="9">
    <source>
        <dbReference type="PROSITE" id="PS50850"/>
    </source>
</evidence>
<evidence type="ECO:0000256" key="8">
    <source>
        <dbReference type="SAM" id="Phobius"/>
    </source>
</evidence>
<dbReference type="PROSITE" id="PS00216">
    <property type="entry name" value="SUGAR_TRANSPORT_1"/>
    <property type="match status" value="1"/>
</dbReference>
<dbReference type="PROSITE" id="PS50850">
    <property type="entry name" value="MFS"/>
    <property type="match status" value="1"/>
</dbReference>
<feature type="transmembrane region" description="Helical" evidence="8">
    <location>
        <begin position="50"/>
        <end position="69"/>
    </location>
</feature>
<dbReference type="eggNOG" id="KOG0254">
    <property type="taxonomic scope" value="Eukaryota"/>
</dbReference>
<dbReference type="PROSITE" id="PS00217">
    <property type="entry name" value="SUGAR_TRANSPORT_2"/>
    <property type="match status" value="1"/>
</dbReference>
<feature type="transmembrane region" description="Helical" evidence="8">
    <location>
        <begin position="7"/>
        <end position="25"/>
    </location>
</feature>